<gene>
    <name evidence="1" type="ORF">IGA_05713</name>
</gene>
<dbReference type="Proteomes" id="UP000014003">
    <property type="component" value="Unassembled WGS sequence"/>
</dbReference>
<proteinExistence type="predicted"/>
<name>R8CIW2_BACCE</name>
<evidence type="ECO:0000313" key="2">
    <source>
        <dbReference type="Proteomes" id="UP000014003"/>
    </source>
</evidence>
<protein>
    <submittedName>
        <fullName evidence="1">Uncharacterized protein</fullName>
    </submittedName>
</protein>
<dbReference type="AlphaFoldDB" id="R8CIW2"/>
<dbReference type="HOGENOM" id="CLU_3380363_0_0_9"/>
<accession>R8CIW2</accession>
<comment type="caution">
    <text evidence="1">The sequence shown here is derived from an EMBL/GenBank/DDBJ whole genome shotgun (WGS) entry which is preliminary data.</text>
</comment>
<organism evidence="1 2">
    <name type="scientific">Bacillus cereus HuA3-9</name>
    <dbReference type="NCBI Taxonomy" id="1053205"/>
    <lineage>
        <taxon>Bacteria</taxon>
        <taxon>Bacillati</taxon>
        <taxon>Bacillota</taxon>
        <taxon>Bacilli</taxon>
        <taxon>Bacillales</taxon>
        <taxon>Bacillaceae</taxon>
        <taxon>Bacillus</taxon>
        <taxon>Bacillus cereus group</taxon>
    </lineage>
</organism>
<reference evidence="1 2" key="1">
    <citation type="submission" date="2012-12" db="EMBL/GenBank/DDBJ databases">
        <title>The Genome Sequence of Bacillus cereus HuA3-9.</title>
        <authorList>
            <consortium name="The Broad Institute Genome Sequencing Platform"/>
            <consortium name="The Broad Institute Genome Sequencing Center for Infectious Disease"/>
            <person name="Feldgarden M."/>
            <person name="Van der Auwera G.A."/>
            <person name="Mahillon J."/>
            <person name="Duprez V."/>
            <person name="Timmery S."/>
            <person name="Mattelet C."/>
            <person name="Dierick K."/>
            <person name="Sun M."/>
            <person name="Yu Z."/>
            <person name="Zhu L."/>
            <person name="Hu X."/>
            <person name="Shank E.B."/>
            <person name="Swiecicka I."/>
            <person name="Hansen B.M."/>
            <person name="Andrup L."/>
            <person name="Walker B."/>
            <person name="Young S.K."/>
            <person name="Zeng Q."/>
            <person name="Gargeya S."/>
            <person name="Fitzgerald M."/>
            <person name="Haas B."/>
            <person name="Abouelleil A."/>
            <person name="Alvarado L."/>
            <person name="Arachchi H.M."/>
            <person name="Berlin A.M."/>
            <person name="Chapman S.B."/>
            <person name="Dewar J."/>
            <person name="Goldberg J."/>
            <person name="Griggs A."/>
            <person name="Gujja S."/>
            <person name="Hansen M."/>
            <person name="Howarth C."/>
            <person name="Imamovic A."/>
            <person name="Larimer J."/>
            <person name="McCowan C."/>
            <person name="Murphy C."/>
            <person name="Neiman D."/>
            <person name="Pearson M."/>
            <person name="Priest M."/>
            <person name="Roberts A."/>
            <person name="Saif S."/>
            <person name="Shea T."/>
            <person name="Sisk P."/>
            <person name="Sykes S."/>
            <person name="Wortman J."/>
            <person name="Nusbaum C."/>
            <person name="Birren B."/>
        </authorList>
    </citation>
    <scope>NUCLEOTIDE SEQUENCE [LARGE SCALE GENOMIC DNA]</scope>
    <source>
        <strain evidence="1 2">HuA3-9</strain>
    </source>
</reference>
<dbReference type="EMBL" id="AHDZ01000070">
    <property type="protein sequence ID" value="EOO11450.1"/>
    <property type="molecule type" value="Genomic_DNA"/>
</dbReference>
<evidence type="ECO:0000313" key="1">
    <source>
        <dbReference type="EMBL" id="EOO11450.1"/>
    </source>
</evidence>
<sequence length="33" mass="4119">MLRIRKVEMKMVIVTMEEVIFIHYKKVQIVYCF</sequence>